<dbReference type="EMBL" id="LXQC01000057">
    <property type="protein sequence ID" value="TFE71789.1"/>
    <property type="molecule type" value="Genomic_DNA"/>
</dbReference>
<dbReference type="Pfam" id="PF00355">
    <property type="entry name" value="Rieske"/>
    <property type="match status" value="1"/>
</dbReference>
<comment type="caution">
    <text evidence="6">The sequence shown here is derived from an EMBL/GenBank/DDBJ whole genome shotgun (WGS) entry which is preliminary data.</text>
</comment>
<proteinExistence type="predicted"/>
<dbReference type="GO" id="GO:0046872">
    <property type="term" value="F:metal ion binding"/>
    <property type="evidence" value="ECO:0007669"/>
    <property type="project" value="UniProtKB-KW"/>
</dbReference>
<keyword evidence="7" id="KW-1185">Reference proteome</keyword>
<evidence type="ECO:0000256" key="2">
    <source>
        <dbReference type="ARBA" id="ARBA00022723"/>
    </source>
</evidence>
<protein>
    <submittedName>
        <fullName evidence="6">Ferredoxin</fullName>
    </submittedName>
</protein>
<keyword evidence="4" id="KW-0411">Iron-sulfur</keyword>
<accession>A0A4Y8PH74</accession>
<organism evidence="6 7">
    <name type="scientific">Methylacidiphilum caldifontis</name>
    <dbReference type="NCBI Taxonomy" id="2795386"/>
    <lineage>
        <taxon>Bacteria</taxon>
        <taxon>Pseudomonadati</taxon>
        <taxon>Verrucomicrobiota</taxon>
        <taxon>Methylacidiphilae</taxon>
        <taxon>Methylacidiphilales</taxon>
        <taxon>Methylacidiphilaceae</taxon>
        <taxon>Methylacidiphilum (ex Ratnadevi et al. 2023)</taxon>
    </lineage>
</organism>
<evidence type="ECO:0000256" key="3">
    <source>
        <dbReference type="ARBA" id="ARBA00023004"/>
    </source>
</evidence>
<reference evidence="6 7" key="1">
    <citation type="submission" date="2016-05" db="EMBL/GenBank/DDBJ databases">
        <title>Diversity and Homogeneity among Thermoacidophilic Verrucomicrobia Methanotrophs Linked with Geographical Origin.</title>
        <authorList>
            <person name="Erikstad H.-A."/>
            <person name="Smestad N.B."/>
            <person name="Ceballos R.M."/>
            <person name="Birkeland N.-K."/>
        </authorList>
    </citation>
    <scope>NUCLEOTIDE SEQUENCE [LARGE SCALE GENOMIC DNA]</scope>
    <source>
        <strain evidence="6 7">Phi</strain>
    </source>
</reference>
<dbReference type="Gene3D" id="2.102.10.10">
    <property type="entry name" value="Rieske [2Fe-2S] iron-sulphur domain"/>
    <property type="match status" value="1"/>
</dbReference>
<dbReference type="RefSeq" id="WP_134439155.1">
    <property type="nucleotide sequence ID" value="NZ_LXQC01000057.1"/>
</dbReference>
<dbReference type="Proteomes" id="UP000297713">
    <property type="component" value="Unassembled WGS sequence"/>
</dbReference>
<dbReference type="PROSITE" id="PS51296">
    <property type="entry name" value="RIESKE"/>
    <property type="match status" value="1"/>
</dbReference>
<evidence type="ECO:0000259" key="5">
    <source>
        <dbReference type="PROSITE" id="PS51296"/>
    </source>
</evidence>
<dbReference type="InterPro" id="IPR017941">
    <property type="entry name" value="Rieske_2Fe-2S"/>
</dbReference>
<evidence type="ECO:0000256" key="4">
    <source>
        <dbReference type="ARBA" id="ARBA00023014"/>
    </source>
</evidence>
<dbReference type="InterPro" id="IPR036922">
    <property type="entry name" value="Rieske_2Fe-2S_sf"/>
</dbReference>
<evidence type="ECO:0000256" key="1">
    <source>
        <dbReference type="ARBA" id="ARBA00022714"/>
    </source>
</evidence>
<dbReference type="PANTHER" id="PTHR21496">
    <property type="entry name" value="FERREDOXIN-RELATED"/>
    <property type="match status" value="1"/>
</dbReference>
<dbReference type="GO" id="GO:0051537">
    <property type="term" value="F:2 iron, 2 sulfur cluster binding"/>
    <property type="evidence" value="ECO:0007669"/>
    <property type="project" value="UniProtKB-KW"/>
</dbReference>
<sequence>MKSNGQIPKKGFPLCPLNELVPCVGRTFKLGELKISVFKTRSGKTLAVQALCPHRGGPLGEALCDEQLLICPLHGYSFSLETGNCTISDKYQVKTYPTFVVNGWIYLDLSTFPNLSLSNAQS</sequence>
<dbReference type="AlphaFoldDB" id="A0A4Y8PH74"/>
<evidence type="ECO:0000313" key="6">
    <source>
        <dbReference type="EMBL" id="TFE71789.1"/>
    </source>
</evidence>
<keyword evidence="3" id="KW-0408">Iron</keyword>
<evidence type="ECO:0000313" key="7">
    <source>
        <dbReference type="Proteomes" id="UP000297713"/>
    </source>
</evidence>
<dbReference type="PANTHER" id="PTHR21496:SF23">
    <property type="entry name" value="3-PHENYLPROPIONATE_CINNAMIC ACID DIOXYGENASE FERREDOXIN SUBUNIT"/>
    <property type="match status" value="1"/>
</dbReference>
<gene>
    <name evidence="6" type="ORF">A7Q10_04150</name>
</gene>
<keyword evidence="1" id="KW-0001">2Fe-2S</keyword>
<dbReference type="SUPFAM" id="SSF50022">
    <property type="entry name" value="ISP domain"/>
    <property type="match status" value="1"/>
</dbReference>
<keyword evidence="2" id="KW-0479">Metal-binding</keyword>
<name>A0A4Y8PH74_9BACT</name>
<dbReference type="OrthoDB" id="593800at2"/>
<feature type="domain" description="Rieske" evidence="5">
    <location>
        <begin position="12"/>
        <end position="107"/>
    </location>
</feature>